<name>A0AAD6UQP4_9AGAR</name>
<comment type="caution">
    <text evidence="14">The sequence shown here is derived from an EMBL/GenBank/DDBJ whole genome shotgun (WGS) entry which is preliminary data.</text>
</comment>
<keyword evidence="5" id="KW-0560">Oxidoreductase</keyword>
<dbReference type="PROSITE" id="PS00497">
    <property type="entry name" value="TYROSINASE_1"/>
    <property type="match status" value="1"/>
</dbReference>
<evidence type="ECO:0000256" key="11">
    <source>
        <dbReference type="SAM" id="MobiDB-lite"/>
    </source>
</evidence>
<feature type="domain" description="Tyrosinase copper-binding" evidence="12">
    <location>
        <begin position="89"/>
        <end position="106"/>
    </location>
</feature>
<dbReference type="GO" id="GO:0046872">
    <property type="term" value="F:metal ion binding"/>
    <property type="evidence" value="ECO:0007669"/>
    <property type="project" value="UniProtKB-KW"/>
</dbReference>
<keyword evidence="7" id="KW-0503">Monooxygenase</keyword>
<organism evidence="14 15">
    <name type="scientific">Mycena pura</name>
    <dbReference type="NCBI Taxonomy" id="153505"/>
    <lineage>
        <taxon>Eukaryota</taxon>
        <taxon>Fungi</taxon>
        <taxon>Dikarya</taxon>
        <taxon>Basidiomycota</taxon>
        <taxon>Agaricomycotina</taxon>
        <taxon>Agaricomycetes</taxon>
        <taxon>Agaricomycetidae</taxon>
        <taxon>Agaricales</taxon>
        <taxon>Marasmiineae</taxon>
        <taxon>Mycenaceae</taxon>
        <taxon>Mycena</taxon>
    </lineage>
</organism>
<evidence type="ECO:0000256" key="1">
    <source>
        <dbReference type="ARBA" id="ARBA00001973"/>
    </source>
</evidence>
<dbReference type="InterPro" id="IPR016216">
    <property type="entry name" value="Monophenol_mOase_fun"/>
</dbReference>
<keyword evidence="4" id="KW-0479">Metal-binding</keyword>
<dbReference type="PIRSF" id="PIRSF000340">
    <property type="entry name" value="MPO_fungal"/>
    <property type="match status" value="1"/>
</dbReference>
<gene>
    <name evidence="14" type="ORF">GGX14DRAFT_482572</name>
</gene>
<sequence>MSHFIITGAKGGSTAAADAPNRLEINDLVKIEDQFSLYIQALAAMSQDNQSDLTSFFQIGGIHGLPYIQWGGSGGKEPVDGSWGGYCTHGSMLFPTWHRPYVALFEQVLQLHAAEIAKTYKVDQDRWVKAAANLRAPYWDWASNTVPPPEVIADTTVTITRPDGTRGSVPNPLFGYQFHPIDKSFPEPYSQWHSTLRHPTTGGRNAKTDVEALTEQLSSAQEDVTSSTYNMLTRVHTWPAFSNHSPDDGGSGSNSIEAIHDGIHTDVGGNGQMSDPSVAGFDPIFFLHHANVDRMISLWSALNPGVWIGRGPAEGGTFTIPPDATIGPQTDLTPFWHSQSSYWISTQTTKTSTLGYTYPEFNGLDMGNTAAVRTAIARAVNNLYGGGSFQGLPSAPAGVAVAAAQDAGSAGADPSQGAVSSSSSDEKPAQPHVAPRSLLAHKANTGNPGTELPQHPVSASVSANDGGYFDWATRIHVEKQAVGGSFSVLIFLGPVPDDPREWRRSPSFVGGHHAFVNTATGQCANCRRQAAAHSVIEGFVHLNKAIARGLPAAHGSFDPAVVEPYLRQALSWRVQRADKSAVELSDMPSLEVVVCATRVHLEPGADLPSHGPPQYHPSITAGRPGGASPTTAHA</sequence>
<comment type="catalytic activity">
    <reaction evidence="10">
        <text>L-tyrosine + O2 = L-dopaquinone + H2O</text>
        <dbReference type="Rhea" id="RHEA:18117"/>
        <dbReference type="ChEBI" id="CHEBI:15377"/>
        <dbReference type="ChEBI" id="CHEBI:15379"/>
        <dbReference type="ChEBI" id="CHEBI:57924"/>
        <dbReference type="ChEBI" id="CHEBI:58315"/>
        <dbReference type="EC" id="1.14.18.1"/>
    </reaction>
</comment>
<dbReference type="Proteomes" id="UP001219525">
    <property type="component" value="Unassembled WGS sequence"/>
</dbReference>
<evidence type="ECO:0000256" key="3">
    <source>
        <dbReference type="ARBA" id="ARBA00011906"/>
    </source>
</evidence>
<reference evidence="14" key="1">
    <citation type="submission" date="2023-03" db="EMBL/GenBank/DDBJ databases">
        <title>Massive genome expansion in bonnet fungi (Mycena s.s.) driven by repeated elements and novel gene families across ecological guilds.</title>
        <authorList>
            <consortium name="Lawrence Berkeley National Laboratory"/>
            <person name="Harder C.B."/>
            <person name="Miyauchi S."/>
            <person name="Viragh M."/>
            <person name="Kuo A."/>
            <person name="Thoen E."/>
            <person name="Andreopoulos B."/>
            <person name="Lu D."/>
            <person name="Skrede I."/>
            <person name="Drula E."/>
            <person name="Henrissat B."/>
            <person name="Morin E."/>
            <person name="Kohler A."/>
            <person name="Barry K."/>
            <person name="LaButti K."/>
            <person name="Morin E."/>
            <person name="Salamov A."/>
            <person name="Lipzen A."/>
            <person name="Mereny Z."/>
            <person name="Hegedus B."/>
            <person name="Baldrian P."/>
            <person name="Stursova M."/>
            <person name="Weitz H."/>
            <person name="Taylor A."/>
            <person name="Grigoriev I.V."/>
            <person name="Nagy L.G."/>
            <person name="Martin F."/>
            <person name="Kauserud H."/>
        </authorList>
    </citation>
    <scope>NUCLEOTIDE SEQUENCE</scope>
    <source>
        <strain evidence="14">9144</strain>
    </source>
</reference>
<proteinExistence type="inferred from homology"/>
<accession>A0AAD6UQP4</accession>
<dbReference type="SUPFAM" id="SSF48056">
    <property type="entry name" value="Di-copper centre-containing domain"/>
    <property type="match status" value="1"/>
</dbReference>
<keyword evidence="8" id="KW-0470">Melanin biosynthesis</keyword>
<evidence type="ECO:0000256" key="6">
    <source>
        <dbReference type="ARBA" id="ARBA00023008"/>
    </source>
</evidence>
<dbReference type="PANTHER" id="PTHR11474:SF76">
    <property type="entry name" value="SHKT DOMAIN-CONTAINING PROTEIN"/>
    <property type="match status" value="1"/>
</dbReference>
<dbReference type="InterPro" id="IPR050316">
    <property type="entry name" value="Tyrosinase/Hemocyanin"/>
</dbReference>
<dbReference type="Gene3D" id="1.10.1280.10">
    <property type="entry name" value="Di-copper center containing domain from catechol oxidase"/>
    <property type="match status" value="1"/>
</dbReference>
<evidence type="ECO:0000256" key="5">
    <source>
        <dbReference type="ARBA" id="ARBA00023002"/>
    </source>
</evidence>
<dbReference type="Pfam" id="PF00264">
    <property type="entry name" value="Tyrosinase"/>
    <property type="match status" value="1"/>
</dbReference>
<evidence type="ECO:0000256" key="10">
    <source>
        <dbReference type="ARBA" id="ARBA00048881"/>
    </source>
</evidence>
<dbReference type="Pfam" id="PF18132">
    <property type="entry name" value="Tyrosinase_C"/>
    <property type="match status" value="1"/>
</dbReference>
<evidence type="ECO:0000256" key="2">
    <source>
        <dbReference type="ARBA" id="ARBA00009928"/>
    </source>
</evidence>
<dbReference type="InterPro" id="IPR008922">
    <property type="entry name" value="Di-copper_centre_dom_sf"/>
</dbReference>
<dbReference type="PANTHER" id="PTHR11474">
    <property type="entry name" value="TYROSINASE FAMILY MEMBER"/>
    <property type="match status" value="1"/>
</dbReference>
<dbReference type="PROSITE" id="PS00498">
    <property type="entry name" value="TYROSINASE_2"/>
    <property type="match status" value="1"/>
</dbReference>
<evidence type="ECO:0000259" key="12">
    <source>
        <dbReference type="PROSITE" id="PS00497"/>
    </source>
</evidence>
<dbReference type="EMBL" id="JARJCW010000143">
    <property type="protein sequence ID" value="KAJ7190769.1"/>
    <property type="molecule type" value="Genomic_DNA"/>
</dbReference>
<dbReference type="GO" id="GO:0004503">
    <property type="term" value="F:tyrosinase activity"/>
    <property type="evidence" value="ECO:0007669"/>
    <property type="project" value="UniProtKB-EC"/>
</dbReference>
<protein>
    <recommendedName>
        <fullName evidence="3">tyrosinase</fullName>
        <ecNumber evidence="3">1.14.18.1</ecNumber>
    </recommendedName>
</protein>
<evidence type="ECO:0000256" key="7">
    <source>
        <dbReference type="ARBA" id="ARBA00023033"/>
    </source>
</evidence>
<comment type="similarity">
    <text evidence="2">Belongs to the tyrosinase family.</text>
</comment>
<evidence type="ECO:0000256" key="8">
    <source>
        <dbReference type="ARBA" id="ARBA00023101"/>
    </source>
</evidence>
<evidence type="ECO:0000313" key="15">
    <source>
        <dbReference type="Proteomes" id="UP001219525"/>
    </source>
</evidence>
<keyword evidence="6" id="KW-0186">Copper</keyword>
<keyword evidence="15" id="KW-1185">Reference proteome</keyword>
<dbReference type="GO" id="GO:0042438">
    <property type="term" value="P:melanin biosynthetic process"/>
    <property type="evidence" value="ECO:0007669"/>
    <property type="project" value="UniProtKB-KW"/>
</dbReference>
<comment type="cofactor">
    <cofactor evidence="1">
        <name>Cu(2+)</name>
        <dbReference type="ChEBI" id="CHEBI:29036"/>
    </cofactor>
</comment>
<evidence type="ECO:0000256" key="4">
    <source>
        <dbReference type="ARBA" id="ARBA00022723"/>
    </source>
</evidence>
<feature type="region of interest" description="Disordered" evidence="11">
    <location>
        <begin position="408"/>
        <end position="433"/>
    </location>
</feature>
<evidence type="ECO:0000313" key="14">
    <source>
        <dbReference type="EMBL" id="KAJ7190769.1"/>
    </source>
</evidence>
<dbReference type="InterPro" id="IPR041640">
    <property type="entry name" value="Tyrosinase_C"/>
</dbReference>
<dbReference type="EC" id="1.14.18.1" evidence="3"/>
<evidence type="ECO:0000259" key="13">
    <source>
        <dbReference type="PROSITE" id="PS00498"/>
    </source>
</evidence>
<feature type="region of interest" description="Disordered" evidence="11">
    <location>
        <begin position="604"/>
        <end position="634"/>
    </location>
</feature>
<dbReference type="AlphaFoldDB" id="A0AAD6UQP4"/>
<comment type="catalytic activity">
    <reaction evidence="9">
        <text>2 L-dopa + O2 = 2 L-dopaquinone + 2 H2O</text>
        <dbReference type="Rhea" id="RHEA:34287"/>
        <dbReference type="ChEBI" id="CHEBI:15377"/>
        <dbReference type="ChEBI" id="CHEBI:15379"/>
        <dbReference type="ChEBI" id="CHEBI:57504"/>
        <dbReference type="ChEBI" id="CHEBI:57924"/>
        <dbReference type="EC" id="1.14.18.1"/>
    </reaction>
</comment>
<dbReference type="Gene3D" id="2.60.310.20">
    <property type="match status" value="1"/>
</dbReference>
<dbReference type="InterPro" id="IPR002227">
    <property type="entry name" value="Tyrosinase_Cu-bd"/>
</dbReference>
<feature type="domain" description="Tyrosinase copper-binding" evidence="13">
    <location>
        <begin position="282"/>
        <end position="293"/>
    </location>
</feature>
<dbReference type="PRINTS" id="PR00092">
    <property type="entry name" value="TYROSINASE"/>
</dbReference>
<evidence type="ECO:0000256" key="9">
    <source>
        <dbReference type="ARBA" id="ARBA00048233"/>
    </source>
</evidence>